<dbReference type="GO" id="GO:0043130">
    <property type="term" value="F:ubiquitin binding"/>
    <property type="evidence" value="ECO:0007669"/>
    <property type="project" value="TreeGrafter"/>
</dbReference>
<dbReference type="AlphaFoldDB" id="A0A109UY51"/>
<dbReference type="PROSITE" id="PS50249">
    <property type="entry name" value="MPN"/>
    <property type="match status" value="1"/>
</dbReference>
<dbReference type="OrthoDB" id="10251089at2759"/>
<dbReference type="PANTHER" id="PTHR12710:SF0">
    <property type="entry name" value="NUCLEAR PROTEIN LOCALIZATION PROTEIN 4 HOMOLOG"/>
    <property type="match status" value="1"/>
</dbReference>
<dbReference type="STRING" id="45286.A0A109UY51"/>
<evidence type="ECO:0000256" key="1">
    <source>
        <dbReference type="ARBA" id="ARBA00004335"/>
    </source>
</evidence>
<dbReference type="Pfam" id="PF05020">
    <property type="entry name" value="zf-NPL4"/>
    <property type="match status" value="1"/>
</dbReference>
<dbReference type="Gene3D" id="3.10.20.90">
    <property type="entry name" value="Phosphatidylinositol 3-kinase Catalytic Subunit, Chain A, domain 1"/>
    <property type="match status" value="1"/>
</dbReference>
<evidence type="ECO:0000256" key="2">
    <source>
        <dbReference type="ARBA" id="ARBA00004406"/>
    </source>
</evidence>
<dbReference type="GO" id="GO:0031965">
    <property type="term" value="C:nuclear membrane"/>
    <property type="evidence" value="ECO:0007669"/>
    <property type="project" value="UniProtKB-SubCell"/>
</dbReference>
<dbReference type="PANTHER" id="PTHR12710">
    <property type="entry name" value="NUCLEAR PROTEIN LOCALIZATION 4"/>
    <property type="match status" value="1"/>
</dbReference>
<dbReference type="GO" id="GO:0048471">
    <property type="term" value="C:perinuclear region of cytoplasm"/>
    <property type="evidence" value="ECO:0007669"/>
    <property type="project" value="UniProtKB-SubCell"/>
</dbReference>
<dbReference type="GeneID" id="28722849"/>
<comment type="function">
    <text evidence="8">Involved in the import of nuclear-targeted proteins into the nucleus and the export of poly(A) RNA out of the nucleus. Has a role in the endoplasmic reticulum-associated degradation (ERAD) pathway.</text>
</comment>
<gene>
    <name evidence="10" type="ORF">AW171_hschr31485</name>
</gene>
<dbReference type="InterPro" id="IPR016563">
    <property type="entry name" value="Npl4"/>
</dbReference>
<name>A0A109UY51_9SACH</name>
<dbReference type="InterPro" id="IPR024682">
    <property type="entry name" value="Npl4_Ub-like_dom"/>
</dbReference>
<comment type="similarity">
    <text evidence="4">Belongs to the NPL4 family.</text>
</comment>
<keyword evidence="6" id="KW-0813">Transport</keyword>
<dbReference type="Proteomes" id="UP000243052">
    <property type="component" value="Chromosome iii"/>
</dbReference>
<evidence type="ECO:0000259" key="9">
    <source>
        <dbReference type="PROSITE" id="PS50249"/>
    </source>
</evidence>
<dbReference type="GO" id="GO:0031625">
    <property type="term" value="F:ubiquitin protein ligase binding"/>
    <property type="evidence" value="ECO:0007669"/>
    <property type="project" value="TreeGrafter"/>
</dbReference>
<accession>A0A109UY51</accession>
<proteinExistence type="inferred from homology"/>
<evidence type="ECO:0000256" key="8">
    <source>
        <dbReference type="ARBA" id="ARBA00024703"/>
    </source>
</evidence>
<feature type="domain" description="MPN" evidence="9">
    <location>
        <begin position="234"/>
        <end position="374"/>
    </location>
</feature>
<organism evidence="10 11">
    <name type="scientific">Eremothecium sinecaudum</name>
    <dbReference type="NCBI Taxonomy" id="45286"/>
    <lineage>
        <taxon>Eukaryota</taxon>
        <taxon>Fungi</taxon>
        <taxon>Dikarya</taxon>
        <taxon>Ascomycota</taxon>
        <taxon>Saccharomycotina</taxon>
        <taxon>Saccharomycetes</taxon>
        <taxon>Saccharomycetales</taxon>
        <taxon>Saccharomycetaceae</taxon>
        <taxon>Eremothecium</taxon>
    </lineage>
</organism>
<sequence>MLLRFRSKRGTSRVECLETELFRDVLQRWSQQNKVTVDLGLISIAKMDNPTEYIQAGNVADQTVSSLSLKHGDMLFLRYQELESSSEGSTEITQGSVSFKNAGTSPSKTVMELPVDQEIEKMDGLIPRSRSKFCKHGDKGMCEYCSPLPPWDRTYKQENNIKHIAFHSHVKELNEITNKKSSGSSYIPPLSQPDFKVRNNCPSAHAPWPKGICSKCQPSAITLQVQEFRMVDHVEFQKGELINEFIESWRSTGLQRFGYLYGSYTHYDNTPLGIKAVIEAIWEPPQSNEQDGLTFDVETVEKELQHVNALAEEFGLMQIGMIFTDLTDAGNGDGSVFCKRHKNSFFLSSLEVIMAAKQQLKHANPSRFSQQGYFSSKFVTCVISGNLKGEIDVSAYQVSTDAEALVDADMISGSTHPSMAYINDTTAVRYVPEIFYMRKNEYNITVKENAKPAFPVDYLIVSLTHGFPLHDDNSSPIFSTTSGFPWSNRQSMGLSQDYYELKRYLFAIATGNDINLLQSKLSNFHMLLYVSTLQVLNPQEWKLLVKAATGPQEHRQEALLELTSTPGWQTLLMIMQETV</sequence>
<dbReference type="GO" id="GO:0051028">
    <property type="term" value="P:mRNA transport"/>
    <property type="evidence" value="ECO:0007669"/>
    <property type="project" value="UniProtKB-KW"/>
</dbReference>
<keyword evidence="6" id="KW-0509">mRNA transport</keyword>
<keyword evidence="11" id="KW-1185">Reference proteome</keyword>
<dbReference type="Pfam" id="PF05021">
    <property type="entry name" value="NPL4"/>
    <property type="match status" value="1"/>
</dbReference>
<evidence type="ECO:0000256" key="5">
    <source>
        <dbReference type="ARBA" id="ARBA00019709"/>
    </source>
</evidence>
<dbReference type="EMBL" id="CP014243">
    <property type="protein sequence ID" value="AMD19644.1"/>
    <property type="molecule type" value="Genomic_DNA"/>
</dbReference>
<evidence type="ECO:0000256" key="3">
    <source>
        <dbReference type="ARBA" id="ARBA00004556"/>
    </source>
</evidence>
<evidence type="ECO:0000256" key="6">
    <source>
        <dbReference type="ARBA" id="ARBA00022816"/>
    </source>
</evidence>
<reference evidence="10 11" key="1">
    <citation type="submission" date="2016-01" db="EMBL/GenBank/DDBJ databases">
        <title>Genome sequence of the yeast Holleya sinecauda.</title>
        <authorList>
            <person name="Dietrich F.S."/>
        </authorList>
    </citation>
    <scope>NUCLEOTIDE SEQUENCE [LARGE SCALE GENOMIC DNA]</scope>
    <source>
        <strain evidence="10 11">ATCC 58844</strain>
    </source>
</reference>
<protein>
    <recommendedName>
        <fullName evidence="5">Nuclear protein localization protein 4</fullName>
    </recommendedName>
</protein>
<dbReference type="GO" id="GO:0015031">
    <property type="term" value="P:protein transport"/>
    <property type="evidence" value="ECO:0007669"/>
    <property type="project" value="UniProtKB-KW"/>
</dbReference>
<dbReference type="GO" id="GO:0006511">
    <property type="term" value="P:ubiquitin-dependent protein catabolic process"/>
    <property type="evidence" value="ECO:0007669"/>
    <property type="project" value="InterPro"/>
</dbReference>
<dbReference type="InterPro" id="IPR037518">
    <property type="entry name" value="MPN"/>
</dbReference>
<keyword evidence="7" id="KW-0653">Protein transport</keyword>
<dbReference type="InterPro" id="IPR007716">
    <property type="entry name" value="NPL4_Zn-bd_put"/>
</dbReference>
<dbReference type="RefSeq" id="XP_017986640.1">
    <property type="nucleotide sequence ID" value="XM_018131472.1"/>
</dbReference>
<dbReference type="CDD" id="cd08061">
    <property type="entry name" value="MPN_NPL4"/>
    <property type="match status" value="1"/>
</dbReference>
<dbReference type="InterPro" id="IPR007717">
    <property type="entry name" value="NPL4_C"/>
</dbReference>
<evidence type="ECO:0000256" key="4">
    <source>
        <dbReference type="ARBA" id="ARBA00011025"/>
    </source>
</evidence>
<evidence type="ECO:0000256" key="7">
    <source>
        <dbReference type="ARBA" id="ARBA00023010"/>
    </source>
</evidence>
<comment type="subcellular location">
    <subcellularLocation>
        <location evidence="3">Cytoplasm</location>
        <location evidence="3">Perinuclear region</location>
    </subcellularLocation>
    <subcellularLocation>
        <location evidence="2">Endoplasmic reticulum membrane</location>
        <topology evidence="2">Peripheral membrane protein</topology>
    </subcellularLocation>
    <subcellularLocation>
        <location evidence="1">Nucleus membrane</location>
        <topology evidence="1">Peripheral membrane protein</topology>
        <orientation evidence="1">Cytoplasmic side</orientation>
    </subcellularLocation>
</comment>
<evidence type="ECO:0000313" key="11">
    <source>
        <dbReference type="Proteomes" id="UP000243052"/>
    </source>
</evidence>
<dbReference type="Pfam" id="PF11543">
    <property type="entry name" value="UN_NPL4"/>
    <property type="match status" value="1"/>
</dbReference>
<dbReference type="PIRSF" id="PIRSF010052">
    <property type="entry name" value="Polyub_prc_Npl4"/>
    <property type="match status" value="1"/>
</dbReference>
<dbReference type="GO" id="GO:0005789">
    <property type="term" value="C:endoplasmic reticulum membrane"/>
    <property type="evidence" value="ECO:0007669"/>
    <property type="project" value="UniProtKB-SubCell"/>
</dbReference>
<evidence type="ECO:0000313" key="10">
    <source>
        <dbReference type="EMBL" id="AMD19644.1"/>
    </source>
</evidence>
<keyword evidence="7" id="KW-0811">Translocation</keyword>